<proteinExistence type="predicted"/>
<accession>A0ACD4CZG9</accession>
<sequence length="169" mass="19469">MFAFSVFTHLSERATKKNLAAIRNHMKVGALACITIRPVEYWSHVHGSEPQDWLEARWNAHREEGFTFQPHQQRELVDGDITYGDTSMTIEWLMSVADGFELAAVDRSSDDEYQRYVFLRAIPFEESVSRPTRSAILHRRPAPGQLVHETRTVDLVRTVLSRLKSRVGM</sequence>
<keyword evidence="1" id="KW-0614">Plasmid</keyword>
<keyword evidence="2" id="KW-1185">Reference proteome</keyword>
<dbReference type="Proteomes" id="UP001061991">
    <property type="component" value="Plasmid p_unnamed1"/>
</dbReference>
<name>A0ACD4CZG9_9HYPH</name>
<evidence type="ECO:0000313" key="2">
    <source>
        <dbReference type="Proteomes" id="UP001061991"/>
    </source>
</evidence>
<dbReference type="EMBL" id="CP104972">
    <property type="protein sequence ID" value="UXN58954.1"/>
    <property type="molecule type" value="Genomic_DNA"/>
</dbReference>
<geneLocation type="plasmid" evidence="1 2">
    <name>p_unnamed1</name>
</geneLocation>
<reference evidence="1" key="1">
    <citation type="submission" date="2022-09" db="EMBL/GenBank/DDBJ databases">
        <title>Interaction between co-microsymbionts with complementary sets of symbiotic genes in legume-rhizobium systems.</title>
        <authorList>
            <person name="Safronova V."/>
            <person name="Sazanova A."/>
            <person name="Afonin A."/>
            <person name="Chirak E."/>
        </authorList>
    </citation>
    <scope>NUCLEOTIDE SEQUENCE</scope>
    <source>
        <strain evidence="1">A18/3m</strain>
    </source>
</reference>
<organism evidence="1 2">
    <name type="scientific">Phyllobacterium zundukense</name>
    <dbReference type="NCBI Taxonomy" id="1867719"/>
    <lineage>
        <taxon>Bacteria</taxon>
        <taxon>Pseudomonadati</taxon>
        <taxon>Pseudomonadota</taxon>
        <taxon>Alphaproteobacteria</taxon>
        <taxon>Hyphomicrobiales</taxon>
        <taxon>Phyllobacteriaceae</taxon>
        <taxon>Phyllobacterium</taxon>
    </lineage>
</organism>
<protein>
    <submittedName>
        <fullName evidence="1">Uncharacterized protein</fullName>
    </submittedName>
</protein>
<gene>
    <name evidence="1" type="ORF">N8E88_08625</name>
</gene>
<evidence type="ECO:0000313" key="1">
    <source>
        <dbReference type="EMBL" id="UXN58954.1"/>
    </source>
</evidence>